<evidence type="ECO:0000313" key="1">
    <source>
        <dbReference type="EMBL" id="KJK74992.1"/>
    </source>
</evidence>
<evidence type="ECO:0000313" key="2">
    <source>
        <dbReference type="Proteomes" id="UP000054544"/>
    </source>
</evidence>
<proteinExistence type="predicted"/>
<gene>
    <name evidence="1" type="ORF">H634G_09627</name>
</gene>
<reference evidence="2" key="1">
    <citation type="journal article" date="2014" name="BMC Genomics">
        <title>The genome sequence of the biocontrol fungus Metarhizium anisopliae and comparative genomics of Metarhizium species.</title>
        <authorList>
            <person name="Pattemore J.A."/>
            <person name="Hane J.K."/>
            <person name="Williams A.H."/>
            <person name="Wilson B.A."/>
            <person name="Stodart B.J."/>
            <person name="Ash G.J."/>
        </authorList>
    </citation>
    <scope>NUCLEOTIDE SEQUENCE [LARGE SCALE GENOMIC DNA]</scope>
    <source>
        <strain evidence="2">BRIP 53293</strain>
    </source>
</reference>
<sequence>MSPFLPNTNITSLSIGSNIYCYVQSYHGELMELRGRISTTKKYANVYSRDDQTNIGLTVRYREEDDEDEEEIESHAPKMFTPLAAASLGTTRYLIYVNDNNILQDVVFKNGEWQKGKLCQLKDSDGKTGIRCAPYSKLAATTAHVEGQDNIYLYYQADGKHGPVRMISFVPGNSWRTTYYPDGRIVVQWVDPPLYGTSLTSVKPREGIIVEQKDEKLKQLPIVYLQWDTQALAEGQEIRAIPGLEEFQLSPHTSLTTVDDGANLYCFYKSNDNAVRMIRIADGNAVEVLHDVVVPTPRSYIAAVMPLQHKNRIVLFYQYWGHGKSEKVDIKAKTLSRGPGDVWQVTTEANVLSG</sequence>
<dbReference type="AlphaFoldDB" id="A0A0D9NLM9"/>
<dbReference type="SUPFAM" id="SSF89372">
    <property type="entry name" value="Fucose-specific lectin"/>
    <property type="match status" value="1"/>
</dbReference>
<name>A0A0D9NLM9_METAN</name>
<keyword evidence="2" id="KW-1185">Reference proteome</keyword>
<accession>A0A0D9NLM9</accession>
<dbReference type="Gene3D" id="2.120.10.70">
    <property type="entry name" value="Fucose-specific lectin"/>
    <property type="match status" value="1"/>
</dbReference>
<organism evidence="1 2">
    <name type="scientific">Metarhizium anisopliae BRIP 53293</name>
    <dbReference type="NCBI Taxonomy" id="1291518"/>
    <lineage>
        <taxon>Eukaryota</taxon>
        <taxon>Fungi</taxon>
        <taxon>Dikarya</taxon>
        <taxon>Ascomycota</taxon>
        <taxon>Pezizomycotina</taxon>
        <taxon>Sordariomycetes</taxon>
        <taxon>Hypocreomycetidae</taxon>
        <taxon>Hypocreales</taxon>
        <taxon>Clavicipitaceae</taxon>
        <taxon>Metarhizium</taxon>
    </lineage>
</organism>
<dbReference type="EMBL" id="KE384752">
    <property type="protein sequence ID" value="KJK74992.1"/>
    <property type="molecule type" value="Genomic_DNA"/>
</dbReference>
<evidence type="ECO:0008006" key="3">
    <source>
        <dbReference type="Google" id="ProtNLM"/>
    </source>
</evidence>
<protein>
    <recommendedName>
        <fullName evidence="3">Fucose-specific lectin</fullName>
    </recommendedName>
</protein>
<dbReference type="Proteomes" id="UP000054544">
    <property type="component" value="Unassembled WGS sequence"/>
</dbReference>